<accession>A0A150FX11</accession>
<sequence>MVQARSYGGDGYGHGYGNHADGGGHRYGHAYGHGGPNSAAAAAAAAAAVLSGVRCRGDEASLLDCARSGWGAVGGCASPGNYLAGVECSGGAQPPSDAPQSPLPPLPPPRLNQLPPTEAVVVALSPSLSAASPTTSSGTGLVKIRPSGAPVDDSSWSYVCGDPWAGWGAAAADTACRQAGFPAGGEPLITWLSDALPPVLLGKVTCTGYEQSLSDCNVTSVPGVVEAWQLAAPAAASAGLCTMLAGVRCRVSQAATAAVILRAAAATTSSAPPTSTSIFATANATANANANANAPVVVARLEASVGGRPFGAVCRDGRFDDGDAAVACRSLGYLAGGSVHVDGPARAGVTLDELGAAGAPVDAGGSYLGTVSRLRCRGDEAGLAGCRGWRSTGPADVVPCRAAAWVACNAA</sequence>
<name>A0A150FX11_GONPE</name>
<dbReference type="Pfam" id="PF00530">
    <property type="entry name" value="SRCR"/>
    <property type="match status" value="2"/>
</dbReference>
<dbReference type="GO" id="GO:0016020">
    <property type="term" value="C:membrane"/>
    <property type="evidence" value="ECO:0007669"/>
    <property type="project" value="InterPro"/>
</dbReference>
<feature type="region of interest" description="Disordered" evidence="4">
    <location>
        <begin position="88"/>
        <end position="114"/>
    </location>
</feature>
<evidence type="ECO:0000313" key="6">
    <source>
        <dbReference type="EMBL" id="KXZ42139.1"/>
    </source>
</evidence>
<feature type="domain" description="SRCR" evidence="5">
    <location>
        <begin position="300"/>
        <end position="409"/>
    </location>
</feature>
<proteinExistence type="predicted"/>
<feature type="domain" description="SRCR" evidence="5">
    <location>
        <begin position="50"/>
        <end position="89"/>
    </location>
</feature>
<dbReference type="SMART" id="SM00202">
    <property type="entry name" value="SR"/>
    <property type="match status" value="1"/>
</dbReference>
<evidence type="ECO:0000313" key="7">
    <source>
        <dbReference type="Proteomes" id="UP000075714"/>
    </source>
</evidence>
<feature type="compositionally biased region" description="Pro residues" evidence="4">
    <location>
        <begin position="101"/>
        <end position="110"/>
    </location>
</feature>
<evidence type="ECO:0000256" key="4">
    <source>
        <dbReference type="SAM" id="MobiDB-lite"/>
    </source>
</evidence>
<evidence type="ECO:0000256" key="1">
    <source>
        <dbReference type="ARBA" id="ARBA00022729"/>
    </source>
</evidence>
<dbReference type="PANTHER" id="PTHR19331">
    <property type="entry name" value="SCAVENGER RECEPTOR DOMAIN-CONTAINING"/>
    <property type="match status" value="1"/>
</dbReference>
<dbReference type="Proteomes" id="UP000075714">
    <property type="component" value="Unassembled WGS sequence"/>
</dbReference>
<evidence type="ECO:0000256" key="2">
    <source>
        <dbReference type="ARBA" id="ARBA00022737"/>
    </source>
</evidence>
<keyword evidence="2" id="KW-0677">Repeat</keyword>
<reference evidence="7" key="1">
    <citation type="journal article" date="2016" name="Nat. Commun.">
        <title>The Gonium pectorale genome demonstrates co-option of cell cycle regulation during the evolution of multicellularity.</title>
        <authorList>
            <person name="Hanschen E.R."/>
            <person name="Marriage T.N."/>
            <person name="Ferris P.J."/>
            <person name="Hamaji T."/>
            <person name="Toyoda A."/>
            <person name="Fujiyama A."/>
            <person name="Neme R."/>
            <person name="Noguchi H."/>
            <person name="Minakuchi Y."/>
            <person name="Suzuki M."/>
            <person name="Kawai-Toyooka H."/>
            <person name="Smith D.R."/>
            <person name="Sparks H."/>
            <person name="Anderson J."/>
            <person name="Bakaric R."/>
            <person name="Luria V."/>
            <person name="Karger A."/>
            <person name="Kirschner M.W."/>
            <person name="Durand P.M."/>
            <person name="Michod R.E."/>
            <person name="Nozaki H."/>
            <person name="Olson B.J."/>
        </authorList>
    </citation>
    <scope>NUCLEOTIDE SEQUENCE [LARGE SCALE GENOMIC DNA]</scope>
    <source>
        <strain evidence="7">NIES-2863</strain>
    </source>
</reference>
<comment type="caution">
    <text evidence="6">The sequence shown here is derived from an EMBL/GenBank/DDBJ whole genome shotgun (WGS) entry which is preliminary data.</text>
</comment>
<protein>
    <recommendedName>
        <fullName evidence="5">SRCR domain-containing protein</fullName>
    </recommendedName>
</protein>
<dbReference type="AlphaFoldDB" id="A0A150FX11"/>
<keyword evidence="3" id="KW-1015">Disulfide bond</keyword>
<keyword evidence="7" id="KW-1185">Reference proteome</keyword>
<keyword evidence="1" id="KW-0732">Signal</keyword>
<dbReference type="InterPro" id="IPR001190">
    <property type="entry name" value="SRCR"/>
</dbReference>
<dbReference type="OrthoDB" id="540252at2759"/>
<evidence type="ECO:0000256" key="3">
    <source>
        <dbReference type="ARBA" id="ARBA00023157"/>
    </source>
</evidence>
<feature type="domain" description="SRCR" evidence="5">
    <location>
        <begin position="126"/>
        <end position="250"/>
    </location>
</feature>
<dbReference type="SUPFAM" id="SSF56487">
    <property type="entry name" value="SRCR-like"/>
    <property type="match status" value="3"/>
</dbReference>
<organism evidence="6 7">
    <name type="scientific">Gonium pectorale</name>
    <name type="common">Green alga</name>
    <dbReference type="NCBI Taxonomy" id="33097"/>
    <lineage>
        <taxon>Eukaryota</taxon>
        <taxon>Viridiplantae</taxon>
        <taxon>Chlorophyta</taxon>
        <taxon>core chlorophytes</taxon>
        <taxon>Chlorophyceae</taxon>
        <taxon>CS clade</taxon>
        <taxon>Chlamydomonadales</taxon>
        <taxon>Volvocaceae</taxon>
        <taxon>Gonium</taxon>
    </lineage>
</organism>
<dbReference type="STRING" id="33097.A0A150FX11"/>
<evidence type="ECO:0000259" key="5">
    <source>
        <dbReference type="PROSITE" id="PS50287"/>
    </source>
</evidence>
<dbReference type="InterPro" id="IPR036772">
    <property type="entry name" value="SRCR-like_dom_sf"/>
</dbReference>
<dbReference type="PROSITE" id="PS50287">
    <property type="entry name" value="SRCR_2"/>
    <property type="match status" value="3"/>
</dbReference>
<gene>
    <name evidence="6" type="ORF">GPECTOR_197g343</name>
</gene>
<dbReference type="Gene3D" id="3.10.250.10">
    <property type="entry name" value="SRCR-like domain"/>
    <property type="match status" value="3"/>
</dbReference>
<dbReference type="EMBL" id="LSYV01000196">
    <property type="protein sequence ID" value="KXZ42139.1"/>
    <property type="molecule type" value="Genomic_DNA"/>
</dbReference>